<reference evidence="3" key="1">
    <citation type="journal article" date="2021" name="bioRxiv">
        <title>Whole Genome Assembly and Annotation of Northern Wild Rice, Zizania palustris L., Supports a Whole Genome Duplication in the Zizania Genus.</title>
        <authorList>
            <person name="Haas M."/>
            <person name="Kono T."/>
            <person name="Macchietto M."/>
            <person name="Millas R."/>
            <person name="McGilp L."/>
            <person name="Shao M."/>
            <person name="Duquette J."/>
            <person name="Hirsch C.N."/>
            <person name="Kimball J."/>
        </authorList>
    </citation>
    <scope>NUCLEOTIDE SEQUENCE</scope>
    <source>
        <tissue evidence="3">Fresh leaf tissue</tissue>
    </source>
</reference>
<evidence type="ECO:0000259" key="2">
    <source>
        <dbReference type="PROSITE" id="PS51294"/>
    </source>
</evidence>
<evidence type="ECO:0000256" key="1">
    <source>
        <dbReference type="ARBA" id="ARBA00023125"/>
    </source>
</evidence>
<dbReference type="Pfam" id="PF00249">
    <property type="entry name" value="Myb_DNA-binding"/>
    <property type="match status" value="1"/>
</dbReference>
<dbReference type="InterPro" id="IPR017930">
    <property type="entry name" value="Myb_dom"/>
</dbReference>
<keyword evidence="1" id="KW-0238">DNA-binding</keyword>
<sequence>MAVPLHASAGLFCSLDSHPSAQQQATGTALSDTFTMVVGLSMAEICSSFPTSGNMKEPFDEEEEQLILMLHVEMGNKWAKIAT</sequence>
<dbReference type="GO" id="GO:0003677">
    <property type="term" value="F:DNA binding"/>
    <property type="evidence" value="ECO:0007669"/>
    <property type="project" value="UniProtKB-KW"/>
</dbReference>
<dbReference type="OrthoDB" id="2143914at2759"/>
<accession>A0A8J5V012</accession>
<dbReference type="AlphaFoldDB" id="A0A8J5V012"/>
<comment type="caution">
    <text evidence="3">The sequence shown here is derived from an EMBL/GenBank/DDBJ whole genome shotgun (WGS) entry which is preliminary data.</text>
</comment>
<dbReference type="EMBL" id="JAAALK010000953">
    <property type="protein sequence ID" value="KAG8044055.1"/>
    <property type="molecule type" value="Genomic_DNA"/>
</dbReference>
<evidence type="ECO:0000313" key="4">
    <source>
        <dbReference type="Proteomes" id="UP000729402"/>
    </source>
</evidence>
<keyword evidence="4" id="KW-1185">Reference proteome</keyword>
<proteinExistence type="predicted"/>
<protein>
    <recommendedName>
        <fullName evidence="2">HTH myb-type domain-containing protein</fullName>
    </recommendedName>
</protein>
<dbReference type="PROSITE" id="PS51294">
    <property type="entry name" value="HTH_MYB"/>
    <property type="match status" value="1"/>
</dbReference>
<reference evidence="3" key="2">
    <citation type="submission" date="2021-02" db="EMBL/GenBank/DDBJ databases">
        <authorList>
            <person name="Kimball J.A."/>
            <person name="Haas M.W."/>
            <person name="Macchietto M."/>
            <person name="Kono T."/>
            <person name="Duquette J."/>
            <person name="Shao M."/>
        </authorList>
    </citation>
    <scope>NUCLEOTIDE SEQUENCE</scope>
    <source>
        <tissue evidence="3">Fresh leaf tissue</tissue>
    </source>
</reference>
<dbReference type="InterPro" id="IPR001005">
    <property type="entry name" value="SANT/Myb"/>
</dbReference>
<evidence type="ECO:0000313" key="3">
    <source>
        <dbReference type="EMBL" id="KAG8044055.1"/>
    </source>
</evidence>
<name>A0A8J5V012_ZIZPA</name>
<feature type="domain" description="HTH myb-type" evidence="2">
    <location>
        <begin position="56"/>
        <end position="83"/>
    </location>
</feature>
<dbReference type="CDD" id="cd00167">
    <property type="entry name" value="SANT"/>
    <property type="match status" value="1"/>
</dbReference>
<gene>
    <name evidence="3" type="ORF">GUJ93_ZPchr0458g22324</name>
</gene>
<organism evidence="3 4">
    <name type="scientific">Zizania palustris</name>
    <name type="common">Northern wild rice</name>
    <dbReference type="NCBI Taxonomy" id="103762"/>
    <lineage>
        <taxon>Eukaryota</taxon>
        <taxon>Viridiplantae</taxon>
        <taxon>Streptophyta</taxon>
        <taxon>Embryophyta</taxon>
        <taxon>Tracheophyta</taxon>
        <taxon>Spermatophyta</taxon>
        <taxon>Magnoliopsida</taxon>
        <taxon>Liliopsida</taxon>
        <taxon>Poales</taxon>
        <taxon>Poaceae</taxon>
        <taxon>BOP clade</taxon>
        <taxon>Oryzoideae</taxon>
        <taxon>Oryzeae</taxon>
        <taxon>Zizaniinae</taxon>
        <taxon>Zizania</taxon>
    </lineage>
</organism>
<dbReference type="Proteomes" id="UP000729402">
    <property type="component" value="Unassembled WGS sequence"/>
</dbReference>